<protein>
    <submittedName>
        <fullName evidence="2">LAGLIDADG endonuclease</fullName>
    </submittedName>
</protein>
<feature type="domain" description="Homing endonuclease LAGLIDADG" evidence="1">
    <location>
        <begin position="75"/>
        <end position="172"/>
    </location>
</feature>
<dbReference type="AlphaFoldDB" id="A0A4P8NQT3"/>
<dbReference type="EMBL" id="MK292693">
    <property type="protein sequence ID" value="QCQ69111.1"/>
    <property type="molecule type" value="Genomic_DNA"/>
</dbReference>
<dbReference type="PANTHER" id="PTHR36181">
    <property type="entry name" value="INTRON-ENCODED ENDONUCLEASE AI3-RELATED"/>
    <property type="match status" value="1"/>
</dbReference>
<name>A0A4P8NQT3_9FUNG</name>
<dbReference type="InterPro" id="IPR051289">
    <property type="entry name" value="LAGLIDADG_Endonuclease"/>
</dbReference>
<proteinExistence type="predicted"/>
<evidence type="ECO:0000259" key="1">
    <source>
        <dbReference type="Pfam" id="PF00961"/>
    </source>
</evidence>
<dbReference type="Pfam" id="PF00961">
    <property type="entry name" value="LAGLIDADG_1"/>
    <property type="match status" value="1"/>
</dbReference>
<sequence>MGNVIKQGPRVYRLIVNKREDIFLLLHLFNGNIILPTRKIQFHRFLTAYNGLRRVTTPISYLTGSILPSFDDLWLLGFTEAEGCFTISFLSNSFAYRTRYILSQKGDINLPILSHLIKLFGVGVIEGHHKKDNYSFIVSGLSNVVKIYSYFDSNLQQFLGIKRNSYLAFKDVNNRIQAGDHLNEISRKELVLMSNNINSAYKKCK</sequence>
<geneLocation type="mitochondrion" evidence="2"/>
<keyword evidence="2" id="KW-0255">Endonuclease</keyword>
<accession>A0A4P8NQT3</accession>
<keyword evidence="2" id="KW-0496">Mitochondrion</keyword>
<organism evidence="2">
    <name type="scientific">Powellomyces hirtus</name>
    <dbReference type="NCBI Taxonomy" id="109895"/>
    <lineage>
        <taxon>Eukaryota</taxon>
        <taxon>Fungi</taxon>
        <taxon>Fungi incertae sedis</taxon>
        <taxon>Chytridiomycota</taxon>
        <taxon>Chytridiomycota incertae sedis</taxon>
        <taxon>Chytridiomycetes</taxon>
        <taxon>Spizellomycetales</taxon>
        <taxon>Powellomycetaceae</taxon>
        <taxon>Powellomyces</taxon>
    </lineage>
</organism>
<reference evidence="2" key="1">
    <citation type="journal article" date="2018" name="BMC Evol. Biol.">
        <title>The linear mitochondrial genome of the quarantine chytrid Synchytrium endobioticum; insights into the evolution and recent history of an obligate biotrophic plant pathogen.</title>
        <authorList>
            <person name="van de Vossenberg B.T.L.H."/>
            <person name="Brankovics B."/>
            <person name="Nguyen H.D.T."/>
            <person name="van Gent-Pelzer M.P.E."/>
            <person name="Smith D."/>
            <person name="Dadej K."/>
            <person name="Przetakiewicz J."/>
            <person name="Kreuze J.F."/>
            <person name="Boerma M."/>
            <person name="van Leeuwen G.C.M."/>
            <person name="Andre Levesque C."/>
            <person name="van der Lee T.A.J."/>
        </authorList>
    </citation>
    <scope>NUCLEOTIDE SEQUENCE</scope>
    <source>
        <strain evidence="2">CBS 809.83</strain>
    </source>
</reference>
<dbReference type="SUPFAM" id="SSF55608">
    <property type="entry name" value="Homing endonucleases"/>
    <property type="match status" value="2"/>
</dbReference>
<dbReference type="GO" id="GO:0005739">
    <property type="term" value="C:mitochondrion"/>
    <property type="evidence" value="ECO:0007669"/>
    <property type="project" value="UniProtKB-ARBA"/>
</dbReference>
<dbReference type="InterPro" id="IPR004860">
    <property type="entry name" value="LAGLIDADG_dom"/>
</dbReference>
<gene>
    <name evidence="2" type="primary">iorf205</name>
</gene>
<dbReference type="PANTHER" id="PTHR36181:SF4">
    <property type="entry name" value="LAGLIDADG ENDONUCLEASE"/>
    <property type="match status" value="1"/>
</dbReference>
<dbReference type="Gene3D" id="3.10.28.10">
    <property type="entry name" value="Homing endonucleases"/>
    <property type="match status" value="1"/>
</dbReference>
<dbReference type="InterPro" id="IPR027434">
    <property type="entry name" value="Homing_endonucl"/>
</dbReference>
<keyword evidence="2" id="KW-0540">Nuclease</keyword>
<dbReference type="GO" id="GO:0004519">
    <property type="term" value="F:endonuclease activity"/>
    <property type="evidence" value="ECO:0007669"/>
    <property type="project" value="UniProtKB-KW"/>
</dbReference>
<keyword evidence="2" id="KW-0378">Hydrolase</keyword>
<evidence type="ECO:0000313" key="2">
    <source>
        <dbReference type="EMBL" id="QCQ69111.1"/>
    </source>
</evidence>